<evidence type="ECO:0000256" key="7">
    <source>
        <dbReference type="ARBA" id="ARBA00022801"/>
    </source>
</evidence>
<evidence type="ECO:0000256" key="15">
    <source>
        <dbReference type="SAM" id="Phobius"/>
    </source>
</evidence>
<dbReference type="GO" id="GO:0005789">
    <property type="term" value="C:endoplasmic reticulum membrane"/>
    <property type="evidence" value="ECO:0007669"/>
    <property type="project" value="UniProtKB-SubCell"/>
</dbReference>
<dbReference type="SUPFAM" id="SSF53187">
    <property type="entry name" value="Zn-dependent exopeptidases"/>
    <property type="match status" value="1"/>
</dbReference>
<gene>
    <name evidence="19" type="ORF">DGYR_LOCUS6905</name>
</gene>
<comment type="similarity">
    <text evidence="3">Belongs to the peptidase M28 family.</text>
</comment>
<dbReference type="InterPro" id="IPR053973">
    <property type="entry name" value="ERMP1-like_C"/>
</dbReference>
<feature type="region of interest" description="Disordered" evidence="14">
    <location>
        <begin position="1"/>
        <end position="25"/>
    </location>
</feature>
<dbReference type="InterPro" id="IPR048024">
    <property type="entry name" value="Fxna-like_M28_dom"/>
</dbReference>
<evidence type="ECO:0000256" key="10">
    <source>
        <dbReference type="ARBA" id="ARBA00022989"/>
    </source>
</evidence>
<evidence type="ECO:0000256" key="11">
    <source>
        <dbReference type="ARBA" id="ARBA00023049"/>
    </source>
</evidence>
<comment type="caution">
    <text evidence="19">The sequence shown here is derived from an EMBL/GenBank/DDBJ whole genome shotgun (WGS) entry which is preliminary data.</text>
</comment>
<evidence type="ECO:0000256" key="13">
    <source>
        <dbReference type="ARBA" id="ARBA00023180"/>
    </source>
</evidence>
<dbReference type="PANTHER" id="PTHR12147">
    <property type="entry name" value="METALLOPEPTIDASE M28 FAMILY MEMBER"/>
    <property type="match status" value="1"/>
</dbReference>
<evidence type="ECO:0000256" key="12">
    <source>
        <dbReference type="ARBA" id="ARBA00023136"/>
    </source>
</evidence>
<feature type="domain" description="Peptidase M28" evidence="16">
    <location>
        <begin position="153"/>
        <end position="346"/>
    </location>
</feature>
<dbReference type="InterPro" id="IPR053974">
    <property type="entry name" value="ERMP1_1-A_TM"/>
</dbReference>
<evidence type="ECO:0000256" key="1">
    <source>
        <dbReference type="ARBA" id="ARBA00001947"/>
    </source>
</evidence>
<dbReference type="GO" id="GO:0046872">
    <property type="term" value="F:metal ion binding"/>
    <property type="evidence" value="ECO:0007669"/>
    <property type="project" value="UniProtKB-KW"/>
</dbReference>
<keyword evidence="20" id="KW-1185">Reference proteome</keyword>
<keyword evidence="10 15" id="KW-1133">Transmembrane helix</keyword>
<evidence type="ECO:0000256" key="6">
    <source>
        <dbReference type="ARBA" id="ARBA00022723"/>
    </source>
</evidence>
<evidence type="ECO:0000256" key="4">
    <source>
        <dbReference type="ARBA" id="ARBA00022670"/>
    </source>
</evidence>
<evidence type="ECO:0000259" key="16">
    <source>
        <dbReference type="Pfam" id="PF04389"/>
    </source>
</evidence>
<comment type="cofactor">
    <cofactor evidence="1">
        <name>Zn(2+)</name>
        <dbReference type="ChEBI" id="CHEBI:29105"/>
    </cofactor>
</comment>
<keyword evidence="9" id="KW-0862">Zinc</keyword>
<evidence type="ECO:0000313" key="19">
    <source>
        <dbReference type="EMBL" id="CAD5118548.1"/>
    </source>
</evidence>
<dbReference type="EMBL" id="CAJFCJ010000009">
    <property type="protein sequence ID" value="CAD5118548.1"/>
    <property type="molecule type" value="Genomic_DNA"/>
</dbReference>
<protein>
    <submittedName>
        <fullName evidence="19">DgyrCDS7236</fullName>
    </submittedName>
</protein>
<keyword evidence="4" id="KW-0645">Protease</keyword>
<organism evidence="19 20">
    <name type="scientific">Dimorphilus gyrociliatus</name>
    <dbReference type="NCBI Taxonomy" id="2664684"/>
    <lineage>
        <taxon>Eukaryota</taxon>
        <taxon>Metazoa</taxon>
        <taxon>Spiralia</taxon>
        <taxon>Lophotrochozoa</taxon>
        <taxon>Annelida</taxon>
        <taxon>Polychaeta</taxon>
        <taxon>Polychaeta incertae sedis</taxon>
        <taxon>Dinophilidae</taxon>
        <taxon>Dimorphilus</taxon>
    </lineage>
</organism>
<sequence length="881" mass="98920">MEVRKRSNEKPMQAKTRDSRKNGSTKLKKLDNQIGMKIWLIIILLNLAFLLFAHSRNFVFPEPKTIDKSSDGEFIEEIARSHLVNITDIGVRTVGSVENEVTTVEYLLSTLRKYREGSANSHTFEIISERSSGSYTLDALGASFGQLYENVNNIAVRLRPKSGTNHDLLVNCHYDSQIGAPGASDDVVSCALMLEVLRILSKSPENLNHGIIFLFNGAEETILQASHGFITQHPWAKTIRAFVNLEAAGAGGRELLFQAGPGTPWLLDTYAKSAPHPFAAVFGQELFQSGIIPSDTDFRIFRDHGGLSGLDIAYIHNGYVYHTIFDDPSRIPTGCIQRGGENLLAVVKAIANSSYLSKPSEFKKDPFVFFDFYGYFMIVYPSSYGLVLNCTACAIVLLEVINRIFGFSKRGVGRSEYIKAFLVGLLAQIIALFASLLLSFSVAFLLTKFNKVLSWYTNTWLLFPLYVAPSFLSMIAVHNFFKGKLETKNNSMDIEEIVFESTIFIFTILLFVATLFKIDSAVLLFLTVLPPILIKVHGSSLLSAEKSLHVLKLRCFLHILSISIPLSVGIYFIYNIYAFFVPLFGRTGNGIPPDYVIAVLTTILSYFCLCFQMSLVYVTKCVKKLMLLLAGLLVLGLLLVFFTNMGFPYSANKNSPSTQRLIVQHAAVTERKGNSLNKIHSGLWISSFDYYGIQQIEKNPMVAKATHQTCKVEEPYCGQPFYFPITRMIKHSYWIPGDSPNIEPAVHLEEVKRIETETGVRVYFKLDGPERRVISIRPDKDVELTAWSLSNRIGKPALVSGGFKNYFIFYVYGTRPKTPTEFWCEFKGITKTTKNYIKIGVTGHHVQGKNNWSKLLQEFSKSLPDTISPIIVSSDQHLYNF</sequence>
<keyword evidence="8" id="KW-0256">Endoplasmic reticulum</keyword>
<evidence type="ECO:0000256" key="3">
    <source>
        <dbReference type="ARBA" id="ARBA00010918"/>
    </source>
</evidence>
<comment type="subcellular location">
    <subcellularLocation>
        <location evidence="2">Endoplasmic reticulum membrane</location>
        <topology evidence="2">Multi-pass membrane protein</topology>
    </subcellularLocation>
</comment>
<dbReference type="InterPro" id="IPR007484">
    <property type="entry name" value="Peptidase_M28"/>
</dbReference>
<feature type="domain" description="Endoplasmic reticulum metallopeptidase 1-like C-terminal" evidence="17">
    <location>
        <begin position="656"/>
        <end position="879"/>
    </location>
</feature>
<dbReference type="PANTHER" id="PTHR12147:SF22">
    <property type="entry name" value="ENDOPLASMIC RETICULUM METALLOPEPTIDASE 1"/>
    <property type="match status" value="1"/>
</dbReference>
<keyword evidence="5 15" id="KW-0812">Transmembrane</keyword>
<dbReference type="CDD" id="cd03875">
    <property type="entry name" value="M28_Fxna_like"/>
    <property type="match status" value="1"/>
</dbReference>
<dbReference type="Gene3D" id="3.40.630.10">
    <property type="entry name" value="Zn peptidases"/>
    <property type="match status" value="1"/>
</dbReference>
<evidence type="ECO:0000256" key="14">
    <source>
        <dbReference type="SAM" id="MobiDB-lite"/>
    </source>
</evidence>
<feature type="transmembrane region" description="Helical" evidence="15">
    <location>
        <begin position="459"/>
        <end position="477"/>
    </location>
</feature>
<keyword evidence="7" id="KW-0378">Hydrolase</keyword>
<feature type="transmembrane region" description="Helical" evidence="15">
    <location>
        <begin position="34"/>
        <end position="53"/>
    </location>
</feature>
<dbReference type="Pfam" id="PF22249">
    <property type="entry name" value="ERMP1-TM"/>
    <property type="match status" value="1"/>
</dbReference>
<feature type="domain" description="Endoplasmic reticulum metallopeptidase 1/1-A TM" evidence="18">
    <location>
        <begin position="417"/>
        <end position="640"/>
    </location>
</feature>
<evidence type="ECO:0000313" key="20">
    <source>
        <dbReference type="Proteomes" id="UP000549394"/>
    </source>
</evidence>
<feature type="transmembrane region" description="Helical" evidence="15">
    <location>
        <begin position="497"/>
        <end position="516"/>
    </location>
</feature>
<evidence type="ECO:0000256" key="5">
    <source>
        <dbReference type="ARBA" id="ARBA00022692"/>
    </source>
</evidence>
<feature type="transmembrane region" description="Helical" evidence="15">
    <location>
        <begin position="595"/>
        <end position="618"/>
    </location>
</feature>
<evidence type="ECO:0000259" key="17">
    <source>
        <dbReference type="Pfam" id="PF22248"/>
    </source>
</evidence>
<evidence type="ECO:0000256" key="8">
    <source>
        <dbReference type="ARBA" id="ARBA00022824"/>
    </source>
</evidence>
<feature type="transmembrane region" description="Helical" evidence="15">
    <location>
        <begin position="556"/>
        <end position="580"/>
    </location>
</feature>
<dbReference type="OrthoDB" id="7887808at2759"/>
<dbReference type="FunFam" id="3.40.630.10:FF:000008">
    <property type="entry name" value="Endoplasmic reticulum metallopeptidase 1"/>
    <property type="match status" value="1"/>
</dbReference>
<keyword evidence="13" id="KW-0325">Glycoprotein</keyword>
<dbReference type="GO" id="GO:0008235">
    <property type="term" value="F:metalloexopeptidase activity"/>
    <property type="evidence" value="ECO:0007669"/>
    <property type="project" value="InterPro"/>
</dbReference>
<evidence type="ECO:0000256" key="2">
    <source>
        <dbReference type="ARBA" id="ARBA00004477"/>
    </source>
</evidence>
<dbReference type="InterPro" id="IPR045175">
    <property type="entry name" value="M28_fam"/>
</dbReference>
<feature type="transmembrane region" description="Helical" evidence="15">
    <location>
        <begin position="522"/>
        <end position="544"/>
    </location>
</feature>
<keyword evidence="6" id="KW-0479">Metal-binding</keyword>
<dbReference type="AlphaFoldDB" id="A0A7I8VVF2"/>
<keyword evidence="11" id="KW-0482">Metalloprotease</keyword>
<feature type="transmembrane region" description="Helical" evidence="15">
    <location>
        <begin position="625"/>
        <end position="647"/>
    </location>
</feature>
<accession>A0A7I8VVF2</accession>
<keyword evidence="12 15" id="KW-0472">Membrane</keyword>
<dbReference type="Pfam" id="PF04389">
    <property type="entry name" value="Peptidase_M28"/>
    <property type="match status" value="1"/>
</dbReference>
<proteinExistence type="inferred from homology"/>
<reference evidence="19 20" key="1">
    <citation type="submission" date="2020-08" db="EMBL/GenBank/DDBJ databases">
        <authorList>
            <person name="Hejnol A."/>
        </authorList>
    </citation>
    <scope>NUCLEOTIDE SEQUENCE [LARGE SCALE GENOMIC DNA]</scope>
</reference>
<dbReference type="GO" id="GO:0006508">
    <property type="term" value="P:proteolysis"/>
    <property type="evidence" value="ECO:0007669"/>
    <property type="project" value="UniProtKB-KW"/>
</dbReference>
<name>A0A7I8VVF2_9ANNE</name>
<evidence type="ECO:0000259" key="18">
    <source>
        <dbReference type="Pfam" id="PF22249"/>
    </source>
</evidence>
<evidence type="ECO:0000256" key="9">
    <source>
        <dbReference type="ARBA" id="ARBA00022833"/>
    </source>
</evidence>
<dbReference type="Pfam" id="PF22248">
    <property type="entry name" value="ERMP1_C"/>
    <property type="match status" value="1"/>
</dbReference>
<feature type="transmembrane region" description="Helical" evidence="15">
    <location>
        <begin position="421"/>
        <end position="447"/>
    </location>
</feature>
<dbReference type="Proteomes" id="UP000549394">
    <property type="component" value="Unassembled WGS sequence"/>
</dbReference>
<feature type="transmembrane region" description="Helical" evidence="15">
    <location>
        <begin position="372"/>
        <end position="400"/>
    </location>
</feature>